<evidence type="ECO:0000256" key="3">
    <source>
        <dbReference type="ARBA" id="ARBA00022692"/>
    </source>
</evidence>
<feature type="transmembrane region" description="Helical" evidence="6">
    <location>
        <begin position="324"/>
        <end position="346"/>
    </location>
</feature>
<accession>A0ABD1YMC1</accession>
<evidence type="ECO:0000313" key="7">
    <source>
        <dbReference type="EMBL" id="KAL2631924.1"/>
    </source>
</evidence>
<evidence type="ECO:0000256" key="4">
    <source>
        <dbReference type="ARBA" id="ARBA00022989"/>
    </source>
</evidence>
<feature type="transmembrane region" description="Helical" evidence="6">
    <location>
        <begin position="187"/>
        <end position="205"/>
    </location>
</feature>
<gene>
    <name evidence="7" type="ORF">R1flu_016610</name>
</gene>
<feature type="transmembrane region" description="Helical" evidence="6">
    <location>
        <begin position="438"/>
        <end position="462"/>
    </location>
</feature>
<dbReference type="Proteomes" id="UP001605036">
    <property type="component" value="Unassembled WGS sequence"/>
</dbReference>
<evidence type="ECO:0000313" key="8">
    <source>
        <dbReference type="Proteomes" id="UP001605036"/>
    </source>
</evidence>
<feature type="transmembrane region" description="Helical" evidence="6">
    <location>
        <begin position="71"/>
        <end position="93"/>
    </location>
</feature>
<dbReference type="GO" id="GO:0016020">
    <property type="term" value="C:membrane"/>
    <property type="evidence" value="ECO:0007669"/>
    <property type="project" value="UniProtKB-SubCell"/>
</dbReference>
<feature type="transmembrane region" description="Helical" evidence="6">
    <location>
        <begin position="285"/>
        <end position="304"/>
    </location>
</feature>
<keyword evidence="3 6" id="KW-0812">Transmembrane</keyword>
<feature type="transmembrane region" description="Helical" evidence="6">
    <location>
        <begin position="105"/>
        <end position="126"/>
    </location>
</feature>
<feature type="transmembrane region" description="Helical" evidence="6">
    <location>
        <begin position="402"/>
        <end position="426"/>
    </location>
</feature>
<dbReference type="Pfam" id="PF01554">
    <property type="entry name" value="MatE"/>
    <property type="match status" value="2"/>
</dbReference>
<sequence length="516" mass="56148">MSVVCCEEFIFISDLPALRVQTIQLNESTAKLVGNLIRDDQQLKDESKVSNCWRNLKAEELREEAKEQLSLALPMVLVNVFQTAILVVPLTFVGHYGELELASAALANSIASVLGLYILLGMASALETLCGQAFGAERYHMLEIYFQRAVVVLLCICVPMTLLYLNIERVLLLVGQAPEISAKSAEYVLFLIPMLYANAFLQPLVKYLQTQSIVKPMVWCGAATLAVHVALCWLFVHFLGYLGGAVATSISFWLNLLILAGYVKWTNCCGETSVYVFRKEALEDLGSFLKLALSSTVMICLEYWSFEALVLTAGLLANPQLELAALSVCLNTITLNYMIPLGLSAAASTRVSNELGAGNPDEARRSVVVVVTTSLLQSLVVSMAFFLSRNVWGSIFSSDDEVVNYVATIMPFISVVCILDGFQGVLSGVIRGAGWQGLAAIVNLLAFYGVGLPFGLVTAFVLGWAAKGLLSGLLLGLSLQAIVFGILTLRTNWDKEAEAAYTRQMEASLKDEIESV</sequence>
<name>A0ABD1YMC1_9MARC</name>
<proteinExistence type="inferred from homology"/>
<reference evidence="7 8" key="1">
    <citation type="submission" date="2024-09" db="EMBL/GenBank/DDBJ databases">
        <title>Chromosome-scale assembly of Riccia fluitans.</title>
        <authorList>
            <person name="Paukszto L."/>
            <person name="Sawicki J."/>
            <person name="Karawczyk K."/>
            <person name="Piernik-Szablinska J."/>
            <person name="Szczecinska M."/>
            <person name="Mazdziarz M."/>
        </authorList>
    </citation>
    <scope>NUCLEOTIDE SEQUENCE [LARGE SCALE GENOMIC DNA]</scope>
    <source>
        <strain evidence="7">Rf_01</strain>
        <tissue evidence="7">Aerial parts of the thallus</tissue>
    </source>
</reference>
<feature type="transmembrane region" description="Helical" evidence="6">
    <location>
        <begin position="146"/>
        <end position="167"/>
    </location>
</feature>
<dbReference type="PANTHER" id="PTHR11206">
    <property type="entry name" value="MULTIDRUG RESISTANCE PROTEIN"/>
    <property type="match status" value="1"/>
</dbReference>
<organism evidence="7 8">
    <name type="scientific">Riccia fluitans</name>
    <dbReference type="NCBI Taxonomy" id="41844"/>
    <lineage>
        <taxon>Eukaryota</taxon>
        <taxon>Viridiplantae</taxon>
        <taxon>Streptophyta</taxon>
        <taxon>Embryophyta</taxon>
        <taxon>Marchantiophyta</taxon>
        <taxon>Marchantiopsida</taxon>
        <taxon>Marchantiidae</taxon>
        <taxon>Marchantiales</taxon>
        <taxon>Ricciaceae</taxon>
        <taxon>Riccia</taxon>
    </lineage>
</organism>
<dbReference type="AlphaFoldDB" id="A0ABD1YMC1"/>
<keyword evidence="4 6" id="KW-1133">Transmembrane helix</keyword>
<protein>
    <recommendedName>
        <fullName evidence="6">Protein DETOXIFICATION</fullName>
    </recommendedName>
    <alternativeName>
        <fullName evidence="6">Multidrug and toxic compound extrusion protein</fullName>
    </alternativeName>
</protein>
<evidence type="ECO:0000256" key="1">
    <source>
        <dbReference type="ARBA" id="ARBA00004141"/>
    </source>
</evidence>
<evidence type="ECO:0000256" key="6">
    <source>
        <dbReference type="RuleBase" id="RU004914"/>
    </source>
</evidence>
<dbReference type="NCBIfam" id="TIGR00797">
    <property type="entry name" value="matE"/>
    <property type="match status" value="1"/>
</dbReference>
<keyword evidence="8" id="KW-1185">Reference proteome</keyword>
<feature type="transmembrane region" description="Helical" evidence="6">
    <location>
        <begin position="217"/>
        <end position="236"/>
    </location>
</feature>
<dbReference type="EMBL" id="JBHFFA010000004">
    <property type="protein sequence ID" value="KAL2631924.1"/>
    <property type="molecule type" value="Genomic_DNA"/>
</dbReference>
<feature type="transmembrane region" description="Helical" evidence="6">
    <location>
        <begin position="468"/>
        <end position="489"/>
    </location>
</feature>
<feature type="transmembrane region" description="Helical" evidence="6">
    <location>
        <begin position="242"/>
        <end position="265"/>
    </location>
</feature>
<feature type="transmembrane region" description="Helical" evidence="6">
    <location>
        <begin position="367"/>
        <end position="387"/>
    </location>
</feature>
<dbReference type="CDD" id="cd13132">
    <property type="entry name" value="MATE_eukaryotic"/>
    <property type="match status" value="1"/>
</dbReference>
<comment type="similarity">
    <text evidence="2 6">Belongs to the multi antimicrobial extrusion (MATE) (TC 2.A.66.1) family.</text>
</comment>
<keyword evidence="5 6" id="KW-0472">Membrane</keyword>
<evidence type="ECO:0000256" key="2">
    <source>
        <dbReference type="ARBA" id="ARBA00010199"/>
    </source>
</evidence>
<dbReference type="InterPro" id="IPR045069">
    <property type="entry name" value="MATE_euk"/>
</dbReference>
<evidence type="ECO:0000256" key="5">
    <source>
        <dbReference type="ARBA" id="ARBA00023136"/>
    </source>
</evidence>
<comment type="subcellular location">
    <subcellularLocation>
        <location evidence="1">Membrane</location>
        <topology evidence="1">Multi-pass membrane protein</topology>
    </subcellularLocation>
</comment>
<dbReference type="InterPro" id="IPR002528">
    <property type="entry name" value="MATE_fam"/>
</dbReference>
<comment type="caution">
    <text evidence="7">The sequence shown here is derived from an EMBL/GenBank/DDBJ whole genome shotgun (WGS) entry which is preliminary data.</text>
</comment>